<evidence type="ECO:0000256" key="1">
    <source>
        <dbReference type="ARBA" id="ARBA00023015"/>
    </source>
</evidence>
<dbReference type="Gene3D" id="3.30.450.40">
    <property type="match status" value="1"/>
</dbReference>
<comment type="caution">
    <text evidence="3">The sequence shown here is derived from an EMBL/GenBank/DDBJ whole genome shotgun (WGS) entry which is preliminary data.</text>
</comment>
<dbReference type="SUPFAM" id="SSF46894">
    <property type="entry name" value="C-terminal effector domain of the bipartite response regulators"/>
    <property type="match status" value="1"/>
</dbReference>
<dbReference type="PROSITE" id="PS51300">
    <property type="entry name" value="NIRD"/>
    <property type="match status" value="1"/>
</dbReference>
<dbReference type="Gene3D" id="1.10.10.10">
    <property type="entry name" value="Winged helix-like DNA-binding domain superfamily/Winged helix DNA-binding domain"/>
    <property type="match status" value="1"/>
</dbReference>
<evidence type="ECO:0008006" key="5">
    <source>
        <dbReference type="Google" id="ProtNLM"/>
    </source>
</evidence>
<keyword evidence="4" id="KW-1185">Reference proteome</keyword>
<sequence>MVPLSAAGAALLDEIVEIALMPGGPTERAEALVEPLRRITPCDAVLVTVFDPERRLQAPLLRHGYSAAVSQALEAPQFSEDVERAGLLGPRPPVRLCDLPVPAETLPTWSRCMYPAGLREGLGAGLFTRDGRYLGVAGTQSADPTPATEEAVALLDHAGPWIAHAIDPLRTVSAIAALVSDAIAGVALTRAGTTAPLSGLPGHPLLRLGTPLITAATTPASAENPLATFLCPADDNTDAETDLFRVSVLNCPPEPPGYLRKVVLLSPAPYPYGLCREELEILGLLIEGWPHIRIAATLGTSTPLLADCIHKIQTKLHATSHHLAAARALRRGLYVPAALITRALSERC</sequence>
<evidence type="ECO:0000256" key="2">
    <source>
        <dbReference type="ARBA" id="ARBA00023163"/>
    </source>
</evidence>
<dbReference type="Proteomes" id="UP000182486">
    <property type="component" value="Unassembled WGS sequence"/>
</dbReference>
<dbReference type="AlphaFoldDB" id="A0A1K0G6P9"/>
<name>A0A1K0G6P9_9ACTN</name>
<keyword evidence="1" id="KW-0805">Transcription regulation</keyword>
<proteinExistence type="predicted"/>
<protein>
    <recommendedName>
        <fullName evidence="5">HTH luxR-type domain-containing protein</fullName>
    </recommendedName>
</protein>
<dbReference type="RefSeq" id="WP_071806475.1">
    <property type="nucleotide sequence ID" value="NZ_MEIA01000185.1"/>
</dbReference>
<evidence type="ECO:0000313" key="3">
    <source>
        <dbReference type="EMBL" id="OJF12938.1"/>
    </source>
</evidence>
<accession>A0A1K0G6P9</accession>
<dbReference type="EMBL" id="MEIA01000185">
    <property type="protein sequence ID" value="OJF12938.1"/>
    <property type="molecule type" value="Genomic_DNA"/>
</dbReference>
<evidence type="ECO:0000313" key="4">
    <source>
        <dbReference type="Proteomes" id="UP000182486"/>
    </source>
</evidence>
<dbReference type="InterPro" id="IPR036388">
    <property type="entry name" value="WH-like_DNA-bd_sf"/>
</dbReference>
<dbReference type="GO" id="GO:0003677">
    <property type="term" value="F:DNA binding"/>
    <property type="evidence" value="ECO:0007669"/>
    <property type="project" value="InterPro"/>
</dbReference>
<dbReference type="InterPro" id="IPR029016">
    <property type="entry name" value="GAF-like_dom_sf"/>
</dbReference>
<dbReference type="SUPFAM" id="SSF55781">
    <property type="entry name" value="GAF domain-like"/>
    <property type="match status" value="1"/>
</dbReference>
<gene>
    <name evidence="3" type="ORF">BG844_17880</name>
</gene>
<dbReference type="GO" id="GO:0006355">
    <property type="term" value="P:regulation of DNA-templated transcription"/>
    <property type="evidence" value="ECO:0007669"/>
    <property type="project" value="InterPro"/>
</dbReference>
<organism evidence="3 4">
    <name type="scientific">Couchioplanes caeruleus subsp. caeruleus</name>
    <dbReference type="NCBI Taxonomy" id="56427"/>
    <lineage>
        <taxon>Bacteria</taxon>
        <taxon>Bacillati</taxon>
        <taxon>Actinomycetota</taxon>
        <taxon>Actinomycetes</taxon>
        <taxon>Micromonosporales</taxon>
        <taxon>Micromonosporaceae</taxon>
        <taxon>Couchioplanes</taxon>
    </lineage>
</organism>
<reference evidence="3 4" key="1">
    <citation type="submission" date="2016-09" db="EMBL/GenBank/DDBJ databases">
        <title>Couchioplanes caeruleus draft genome sequence.</title>
        <authorList>
            <person name="Sheehan J."/>
            <person name="Caffrey P."/>
        </authorList>
    </citation>
    <scope>NUCLEOTIDE SEQUENCE [LARGE SCALE GENOMIC DNA]</scope>
    <source>
        <strain evidence="3 4">DSM 43634</strain>
    </source>
</reference>
<dbReference type="InterPro" id="IPR016032">
    <property type="entry name" value="Sig_transdc_resp-reg_C-effctor"/>
</dbReference>
<keyword evidence="2" id="KW-0804">Transcription</keyword>